<dbReference type="EMBL" id="CM031830">
    <property type="protein sequence ID" value="KAG6707615.1"/>
    <property type="molecule type" value="Genomic_DNA"/>
</dbReference>
<dbReference type="Proteomes" id="UP000811609">
    <property type="component" value="Chromosome 6"/>
</dbReference>
<name>A0A8T1Q7P8_CARIL</name>
<reference evidence="3" key="2">
    <citation type="submission" date="2021-01" db="EMBL/GenBank/DDBJ databases">
        <authorList>
            <person name="Lovell J.T."/>
            <person name="Bentley N."/>
            <person name="Bhattarai G."/>
            <person name="Jenkins J.W."/>
            <person name="Sreedasyam A."/>
            <person name="Alarcon Y."/>
            <person name="Bock C."/>
            <person name="Boston L."/>
            <person name="Carlson J."/>
            <person name="Cervantes K."/>
            <person name="Clermont K."/>
            <person name="Krom N."/>
            <person name="Kubenka K."/>
            <person name="Mamidi S."/>
            <person name="Mattison C."/>
            <person name="Monteros M."/>
            <person name="Pisani C."/>
            <person name="Plott C."/>
            <person name="Rajasekar S."/>
            <person name="Rhein H.S."/>
            <person name="Rohla C."/>
            <person name="Song M."/>
            <person name="Hilaire R.S."/>
            <person name="Shu S."/>
            <person name="Wells L."/>
            <person name="Wang X."/>
            <person name="Webber J."/>
            <person name="Heerema R.J."/>
            <person name="Klein P."/>
            <person name="Conner P."/>
            <person name="Grauke L."/>
            <person name="Grimwood J."/>
            <person name="Schmutz J."/>
            <person name="Randall J.J."/>
        </authorList>
    </citation>
    <scope>NUCLEOTIDE SEQUENCE</scope>
    <source>
        <tissue evidence="3">Leaf</tissue>
    </source>
</reference>
<dbReference type="EMBL" id="CM031814">
    <property type="protein sequence ID" value="KAG6650419.1"/>
    <property type="molecule type" value="Genomic_DNA"/>
</dbReference>
<keyword evidence="4" id="KW-1185">Reference proteome</keyword>
<dbReference type="AlphaFoldDB" id="A0A8T1Q7P8"/>
<gene>
    <name evidence="2" type="ORF">CIPAW_06G042000</name>
    <name evidence="3" type="ORF">I3842_06G041300</name>
</gene>
<dbReference type="Proteomes" id="UP000811246">
    <property type="component" value="Chromosome 6"/>
</dbReference>
<evidence type="ECO:0000313" key="4">
    <source>
        <dbReference type="Proteomes" id="UP000811609"/>
    </source>
</evidence>
<protein>
    <submittedName>
        <fullName evidence="2">Uncharacterized protein</fullName>
    </submittedName>
</protein>
<evidence type="ECO:0000313" key="2">
    <source>
        <dbReference type="EMBL" id="KAG6650419.1"/>
    </source>
</evidence>
<dbReference type="Pfam" id="PF14009">
    <property type="entry name" value="PADRE"/>
    <property type="match status" value="1"/>
</dbReference>
<sequence>MGNCYALCKPSMGLHVKLVAAKHGRVLQVVKMDGKVLEFSTPILVKDIMVNFPGSGIGLSKEASENLPPNYELKIGKIYYMLPSLSSGSSASTAEISSIADKDKANGVKRIKIVITKQQLQELLTKQISLEDFMSGLEKPTSVSVDSSTNWKPKLESIPEGSE</sequence>
<evidence type="ECO:0000313" key="3">
    <source>
        <dbReference type="EMBL" id="KAG6707615.1"/>
    </source>
</evidence>
<proteinExistence type="predicted"/>
<organism evidence="2 4">
    <name type="scientific">Carya illinoinensis</name>
    <name type="common">Pecan</name>
    <dbReference type="NCBI Taxonomy" id="32201"/>
    <lineage>
        <taxon>Eukaryota</taxon>
        <taxon>Viridiplantae</taxon>
        <taxon>Streptophyta</taxon>
        <taxon>Embryophyta</taxon>
        <taxon>Tracheophyta</taxon>
        <taxon>Spermatophyta</taxon>
        <taxon>Magnoliopsida</taxon>
        <taxon>eudicotyledons</taxon>
        <taxon>Gunneridae</taxon>
        <taxon>Pentapetalae</taxon>
        <taxon>rosids</taxon>
        <taxon>fabids</taxon>
        <taxon>Fagales</taxon>
        <taxon>Juglandaceae</taxon>
        <taxon>Carya</taxon>
    </lineage>
</organism>
<accession>A0A8T1Q7P8</accession>
<reference evidence="2" key="1">
    <citation type="submission" date="2020-12" db="EMBL/GenBank/DDBJ databases">
        <title>WGS assembly of Carya illinoinensis cv. Pawnee.</title>
        <authorList>
            <person name="Platts A."/>
            <person name="Shu S."/>
            <person name="Wright S."/>
            <person name="Barry K."/>
            <person name="Edger P."/>
            <person name="Pires J.C."/>
            <person name="Schmutz J."/>
        </authorList>
    </citation>
    <scope>NUCLEOTIDE SEQUENCE</scope>
    <source>
        <tissue evidence="2">Leaf</tissue>
    </source>
</reference>
<feature type="region of interest" description="Disordered" evidence="1">
    <location>
        <begin position="139"/>
        <end position="163"/>
    </location>
</feature>
<dbReference type="InterPro" id="IPR025322">
    <property type="entry name" value="PADRE_dom"/>
</dbReference>
<dbReference type="PANTHER" id="PTHR33148:SF2">
    <property type="entry name" value="DUF4228 DOMAIN-CONTAINING PROTEIN"/>
    <property type="match status" value="1"/>
</dbReference>
<evidence type="ECO:0000256" key="1">
    <source>
        <dbReference type="SAM" id="MobiDB-lite"/>
    </source>
</evidence>
<dbReference type="OrthoDB" id="1908589at2759"/>
<feature type="compositionally biased region" description="Polar residues" evidence="1">
    <location>
        <begin position="141"/>
        <end position="151"/>
    </location>
</feature>
<comment type="caution">
    <text evidence="2">The sequence shown here is derived from an EMBL/GenBank/DDBJ whole genome shotgun (WGS) entry which is preliminary data.</text>
</comment>
<dbReference type="PANTHER" id="PTHR33148">
    <property type="entry name" value="PLASTID MOVEMENT IMPAIRED PROTEIN-RELATED"/>
    <property type="match status" value="1"/>
</dbReference>